<evidence type="ECO:0000256" key="3">
    <source>
        <dbReference type="ARBA" id="ARBA00022576"/>
    </source>
</evidence>
<accession>A0A9P7RSX3</accession>
<dbReference type="RefSeq" id="XP_043005656.1">
    <property type="nucleotide sequence ID" value="XM_043155874.1"/>
</dbReference>
<feature type="domain" description="Aminotransferase class I/classII large" evidence="6">
    <location>
        <begin position="146"/>
        <end position="326"/>
    </location>
</feature>
<dbReference type="InterPro" id="IPR015421">
    <property type="entry name" value="PyrdxlP-dep_Trfase_major"/>
</dbReference>
<sequence length="345" mass="38212">MSEKKTMLSNQIPKSHYSLRFLSTEARERKPNAIRSLMPLERTPGLISLLAGKPNPTAFPIAGLSLSIRDPRSEIMNIRNTKSDSDEAADLIEVKLSQEALEEGLQYTEEGGIRSLMGWVCGLQERVHGRKCGLYNGGTASEGWKVTIGAGSQDVLYKAIKSILNPGDSVLVESPVYPGVFPIFHSMYCPQIEIQTDENGVSASHLRSILESWPKEAPKPKIFYTVPTGSNPTGATAATERRIEVLQLAREHDFLILEDDPYYYLYYGDTPRPPSYFALEATLAEKGGTEVGRVIRFDSCSKVLSAGLRIGWACGPEMIVDAMIQCVSAERFFKYVLFSITEIFS</sequence>
<dbReference type="OrthoDB" id="691673at2759"/>
<dbReference type="GeneID" id="66079963"/>
<dbReference type="GO" id="GO:1901605">
    <property type="term" value="P:alpha-amino acid metabolic process"/>
    <property type="evidence" value="ECO:0007669"/>
    <property type="project" value="TreeGrafter"/>
</dbReference>
<comment type="similarity">
    <text evidence="2">Belongs to the class-I pyridoxal-phosphate-dependent aminotransferase family.</text>
</comment>
<dbReference type="Proteomes" id="UP001049176">
    <property type="component" value="Chromosome 7"/>
</dbReference>
<dbReference type="InterPro" id="IPR015424">
    <property type="entry name" value="PyrdxlP-dep_Trfase"/>
</dbReference>
<dbReference type="Pfam" id="PF00155">
    <property type="entry name" value="Aminotran_1_2"/>
    <property type="match status" value="1"/>
</dbReference>
<keyword evidence="5" id="KW-0663">Pyridoxal phosphate</keyword>
<evidence type="ECO:0000313" key="7">
    <source>
        <dbReference type="EMBL" id="KAG7089186.1"/>
    </source>
</evidence>
<evidence type="ECO:0000256" key="2">
    <source>
        <dbReference type="ARBA" id="ARBA00007441"/>
    </source>
</evidence>
<comment type="cofactor">
    <cofactor evidence="1">
        <name>pyridoxal 5'-phosphate</name>
        <dbReference type="ChEBI" id="CHEBI:597326"/>
    </cofactor>
</comment>
<dbReference type="GO" id="GO:0030170">
    <property type="term" value="F:pyridoxal phosphate binding"/>
    <property type="evidence" value="ECO:0007669"/>
    <property type="project" value="InterPro"/>
</dbReference>
<dbReference type="KEGG" id="more:E1B28_010888"/>
<dbReference type="Gene3D" id="3.40.640.10">
    <property type="entry name" value="Type I PLP-dependent aspartate aminotransferase-like (Major domain)"/>
    <property type="match status" value="1"/>
</dbReference>
<evidence type="ECO:0000259" key="6">
    <source>
        <dbReference type="Pfam" id="PF00155"/>
    </source>
</evidence>
<keyword evidence="8" id="KW-1185">Reference proteome</keyword>
<keyword evidence="3" id="KW-0032">Aminotransferase</keyword>
<dbReference type="PANTHER" id="PTHR42790:SF19">
    <property type="entry name" value="KYNURENINE_ALPHA-AMINOADIPATE AMINOTRANSFERASE, MITOCHONDRIAL"/>
    <property type="match status" value="1"/>
</dbReference>
<evidence type="ECO:0000256" key="5">
    <source>
        <dbReference type="ARBA" id="ARBA00022898"/>
    </source>
</evidence>
<dbReference type="PANTHER" id="PTHR42790">
    <property type="entry name" value="AMINOTRANSFERASE"/>
    <property type="match status" value="1"/>
</dbReference>
<comment type="caution">
    <text evidence="7">The sequence shown here is derived from an EMBL/GenBank/DDBJ whole genome shotgun (WGS) entry which is preliminary data.</text>
</comment>
<dbReference type="GO" id="GO:0008483">
    <property type="term" value="F:transaminase activity"/>
    <property type="evidence" value="ECO:0007669"/>
    <property type="project" value="UniProtKB-KW"/>
</dbReference>
<evidence type="ECO:0000313" key="8">
    <source>
        <dbReference type="Proteomes" id="UP001049176"/>
    </source>
</evidence>
<gene>
    <name evidence="7" type="ORF">E1B28_010888</name>
</gene>
<dbReference type="AlphaFoldDB" id="A0A9P7RSX3"/>
<name>A0A9P7RSX3_9AGAR</name>
<dbReference type="EMBL" id="CM032187">
    <property type="protein sequence ID" value="KAG7089186.1"/>
    <property type="molecule type" value="Genomic_DNA"/>
</dbReference>
<dbReference type="InterPro" id="IPR004839">
    <property type="entry name" value="Aminotransferase_I/II_large"/>
</dbReference>
<dbReference type="SUPFAM" id="SSF53383">
    <property type="entry name" value="PLP-dependent transferases"/>
    <property type="match status" value="1"/>
</dbReference>
<dbReference type="CDD" id="cd00609">
    <property type="entry name" value="AAT_like"/>
    <property type="match status" value="1"/>
</dbReference>
<evidence type="ECO:0000256" key="1">
    <source>
        <dbReference type="ARBA" id="ARBA00001933"/>
    </source>
</evidence>
<protein>
    <recommendedName>
        <fullName evidence="6">Aminotransferase class I/classII large domain-containing protein</fullName>
    </recommendedName>
</protein>
<reference evidence="7" key="1">
    <citation type="journal article" date="2021" name="Genome Biol. Evol.">
        <title>The assembled and annotated genome of the fairy-ring fungus Marasmius oreades.</title>
        <authorList>
            <person name="Hiltunen M."/>
            <person name="Ament-Velasquez S.L."/>
            <person name="Johannesson H."/>
        </authorList>
    </citation>
    <scope>NUCLEOTIDE SEQUENCE</scope>
    <source>
        <strain evidence="7">03SP1</strain>
    </source>
</reference>
<keyword evidence="4" id="KW-0808">Transferase</keyword>
<evidence type="ECO:0000256" key="4">
    <source>
        <dbReference type="ARBA" id="ARBA00022679"/>
    </source>
</evidence>
<proteinExistence type="inferred from homology"/>
<organism evidence="7 8">
    <name type="scientific">Marasmius oreades</name>
    <name type="common">fairy-ring Marasmius</name>
    <dbReference type="NCBI Taxonomy" id="181124"/>
    <lineage>
        <taxon>Eukaryota</taxon>
        <taxon>Fungi</taxon>
        <taxon>Dikarya</taxon>
        <taxon>Basidiomycota</taxon>
        <taxon>Agaricomycotina</taxon>
        <taxon>Agaricomycetes</taxon>
        <taxon>Agaricomycetidae</taxon>
        <taxon>Agaricales</taxon>
        <taxon>Marasmiineae</taxon>
        <taxon>Marasmiaceae</taxon>
        <taxon>Marasmius</taxon>
    </lineage>
</organism>
<dbReference type="InterPro" id="IPR050859">
    <property type="entry name" value="Class-I_PLP-dep_aminotransf"/>
</dbReference>